<feature type="region of interest" description="Disordered" evidence="1">
    <location>
        <begin position="117"/>
        <end position="152"/>
    </location>
</feature>
<evidence type="ECO:0000256" key="1">
    <source>
        <dbReference type="SAM" id="MobiDB-lite"/>
    </source>
</evidence>
<organism evidence="2 3">
    <name type="scientific">Eumeta variegata</name>
    <name type="common">Bagworm moth</name>
    <name type="synonym">Eumeta japonica</name>
    <dbReference type="NCBI Taxonomy" id="151549"/>
    <lineage>
        <taxon>Eukaryota</taxon>
        <taxon>Metazoa</taxon>
        <taxon>Ecdysozoa</taxon>
        <taxon>Arthropoda</taxon>
        <taxon>Hexapoda</taxon>
        <taxon>Insecta</taxon>
        <taxon>Pterygota</taxon>
        <taxon>Neoptera</taxon>
        <taxon>Endopterygota</taxon>
        <taxon>Lepidoptera</taxon>
        <taxon>Glossata</taxon>
        <taxon>Ditrysia</taxon>
        <taxon>Tineoidea</taxon>
        <taxon>Psychidae</taxon>
        <taxon>Oiketicinae</taxon>
        <taxon>Eumeta</taxon>
    </lineage>
</organism>
<dbReference type="Proteomes" id="UP000299102">
    <property type="component" value="Unassembled WGS sequence"/>
</dbReference>
<name>A0A4C1TIT3_EUMVA</name>
<keyword evidence="3" id="KW-1185">Reference proteome</keyword>
<dbReference type="EMBL" id="BGZK01000056">
    <property type="protein sequence ID" value="GBP13308.1"/>
    <property type="molecule type" value="Genomic_DNA"/>
</dbReference>
<evidence type="ECO:0000313" key="3">
    <source>
        <dbReference type="Proteomes" id="UP000299102"/>
    </source>
</evidence>
<proteinExistence type="predicted"/>
<accession>A0A4C1TIT3</accession>
<evidence type="ECO:0008006" key="4">
    <source>
        <dbReference type="Google" id="ProtNLM"/>
    </source>
</evidence>
<feature type="compositionally biased region" description="Polar residues" evidence="1">
    <location>
        <begin position="128"/>
        <end position="140"/>
    </location>
</feature>
<evidence type="ECO:0000313" key="2">
    <source>
        <dbReference type="EMBL" id="GBP13308.1"/>
    </source>
</evidence>
<dbReference type="AlphaFoldDB" id="A0A4C1TIT3"/>
<protein>
    <recommendedName>
        <fullName evidence="4">(+)RNA virus helicase C-terminal domain-containing protein</fullName>
    </recommendedName>
</protein>
<gene>
    <name evidence="2" type="ORF">EVAR_8227_1</name>
</gene>
<comment type="caution">
    <text evidence="2">The sequence shown here is derived from an EMBL/GenBank/DDBJ whole genome shotgun (WGS) entry which is preliminary data.</text>
</comment>
<sequence>MSDGYEKGNVEDYLGSIAVSKKHKIVIYEDRGENLSYLHKYDPACLTTPIDSWGHPVKNPEGISGSKRLRKQIQAEKETKNREAKELVRRKRSETGKKLENFFRALNADIAKAFTSKKQVFDHRRQGKASTSKKTSNDSPKSIPEPTKADLGKVNSPIVMPVENSKDHMRNAFLEFAALIIAIKDVIQTMCKKILHIYKKGDIKQLKQKPEENEGTIYNNKSSQYIPGDARQNMAAYNDTCGLIYLGEQVTKTIGKAKFKTLKNNPIVVMTKDTKVALEERIQTTMKNLSKENDQDYLKTFADWETPKITWINGVPRCGKTTWLVQEFDKKKGLHSHHDH</sequence>
<reference evidence="2 3" key="1">
    <citation type="journal article" date="2019" name="Commun. Biol.">
        <title>The bagworm genome reveals a unique fibroin gene that provides high tensile strength.</title>
        <authorList>
            <person name="Kono N."/>
            <person name="Nakamura H."/>
            <person name="Ohtoshi R."/>
            <person name="Tomita M."/>
            <person name="Numata K."/>
            <person name="Arakawa K."/>
        </authorList>
    </citation>
    <scope>NUCLEOTIDE SEQUENCE [LARGE SCALE GENOMIC DNA]</scope>
</reference>